<dbReference type="PROSITE" id="PS50011">
    <property type="entry name" value="PROTEIN_KINASE_DOM"/>
    <property type="match status" value="1"/>
</dbReference>
<proteinExistence type="predicted"/>
<dbReference type="SUPFAM" id="SSF56112">
    <property type="entry name" value="Protein kinase-like (PK-like)"/>
    <property type="match status" value="1"/>
</dbReference>
<dbReference type="OrthoDB" id="4062651at2759"/>
<protein>
    <submittedName>
        <fullName evidence="3">Serine/threonine-protein kinase Aurora-2</fullName>
    </submittedName>
</protein>
<comment type="caution">
    <text evidence="3">The sequence shown here is derived from an EMBL/GenBank/DDBJ whole genome shotgun (WGS) entry which is preliminary data.</text>
</comment>
<feature type="domain" description="Protein kinase" evidence="2">
    <location>
        <begin position="199"/>
        <end position="544"/>
    </location>
</feature>
<dbReference type="InterPro" id="IPR011009">
    <property type="entry name" value="Kinase-like_dom_sf"/>
</dbReference>
<dbReference type="GO" id="GO:0005524">
    <property type="term" value="F:ATP binding"/>
    <property type="evidence" value="ECO:0007669"/>
    <property type="project" value="InterPro"/>
</dbReference>
<dbReference type="EMBL" id="AMCV02000049">
    <property type="protein sequence ID" value="TDZ14586.1"/>
    <property type="molecule type" value="Genomic_DNA"/>
</dbReference>
<dbReference type="CDD" id="cd00180">
    <property type="entry name" value="PKc"/>
    <property type="match status" value="1"/>
</dbReference>
<dbReference type="Gene3D" id="1.10.510.10">
    <property type="entry name" value="Transferase(Phosphotransferase) domain 1"/>
    <property type="match status" value="1"/>
</dbReference>
<keyword evidence="4" id="KW-1185">Reference proteome</keyword>
<accession>A0A484FAV5</accession>
<dbReference type="InterPro" id="IPR000719">
    <property type="entry name" value="Prot_kinase_dom"/>
</dbReference>
<sequence length="544" mass="62247">MKAFRCRRERANNAHTIIVNGQSRGQLLLGVLRWASLRDLGDARNRFIPRGELTSCLDYRTVREALRVFLDPELYNDEDLDKMAHCISPSADSCSRCENDSCTGLRILFVALVAIEREQLVTQFCTSSSMCDSTWPLHDTTNSLAHEAYLQDLWIELAAKEKEIFTQVQWAMRSPHFTAMTPDEDPKSYDDEVSLPWVLLEGERNTLGLLGSFVHKVQIHKMHHQLGRPDACFALKVLMKRRVPSHGRNLFDKEVKANQKVSHPHITPLLAAFTHRSDFYLVFPWANDGNLGQFWETYAPYDHPNLPGKTAPWYSVDWMARQCYLIADALATIHGSRLGEGSRCSAPQLHADISPENILCFSEGEATCSLKISDFDRSIPFDPQSGLQGEVDEPKSYRPPDSDEQVGLEWDIWSLGCLYVEFVTWALTGYSGVVNFGEARLEEVDAPDPNSPFNPVEEDLFFSRQWIPPRWRWLQRTPPRRVMKIKSAVISHLRNLREHPRCTLYMRKLLDLAENEMLVIEAGRRATSADIRDILHQLVKPDMP</sequence>
<reference evidence="4" key="2">
    <citation type="journal article" date="2019" name="Mol. Plant Microbe Interact.">
        <title>Genome sequence resources for four phytopathogenic fungi from the Colletotrichum orbiculare species complex.</title>
        <authorList>
            <person name="Gan P."/>
            <person name="Tsushima A."/>
            <person name="Narusaka M."/>
            <person name="Narusaka Y."/>
            <person name="Takano Y."/>
            <person name="Kubo Y."/>
            <person name="Shirasu K."/>
        </authorList>
    </citation>
    <scope>GENOME REANNOTATION</scope>
    <source>
        <strain evidence="4">104-T / ATCC 96160 / CBS 514.97 / LARS 414 / MAFF 240422</strain>
    </source>
</reference>
<dbReference type="STRING" id="1213857.A0A484FAV5"/>
<evidence type="ECO:0000313" key="3">
    <source>
        <dbReference type="EMBL" id="TDZ14586.1"/>
    </source>
</evidence>
<reference evidence="4" key="1">
    <citation type="journal article" date="2013" name="New Phytol.">
        <title>Comparative genomic and transcriptomic analyses reveal the hemibiotrophic stage shift of Colletotrichum fungi.</title>
        <authorList>
            <person name="Gan P."/>
            <person name="Ikeda K."/>
            <person name="Irieda H."/>
            <person name="Narusaka M."/>
            <person name="O'Connell R.J."/>
            <person name="Narusaka Y."/>
            <person name="Takano Y."/>
            <person name="Kubo Y."/>
            <person name="Shirasu K."/>
        </authorList>
    </citation>
    <scope>NUCLEOTIDE SEQUENCE [LARGE SCALE GENOMIC DNA]</scope>
    <source>
        <strain evidence="4">104-T / ATCC 96160 / CBS 514.97 / LARS 414 / MAFF 240422</strain>
    </source>
</reference>
<dbReference type="AlphaFoldDB" id="A0A484FAV5"/>
<dbReference type="PANTHER" id="PTHR24359:SF37">
    <property type="entry name" value="PROTEIN KINASE DOMAIN-CONTAINING PROTEIN"/>
    <property type="match status" value="1"/>
</dbReference>
<dbReference type="PANTHER" id="PTHR24359">
    <property type="entry name" value="SERINE/THREONINE-PROTEIN KINASE SBK1"/>
    <property type="match status" value="1"/>
</dbReference>
<gene>
    <name evidence="3" type="primary">AUR2</name>
    <name evidence="3" type="ORF">Cob_v012527</name>
</gene>
<feature type="compositionally biased region" description="Basic and acidic residues" evidence="1">
    <location>
        <begin position="392"/>
        <end position="401"/>
    </location>
</feature>
<evidence type="ECO:0000259" key="2">
    <source>
        <dbReference type="PROSITE" id="PS50011"/>
    </source>
</evidence>
<feature type="region of interest" description="Disordered" evidence="1">
    <location>
        <begin position="383"/>
        <end position="403"/>
    </location>
</feature>
<keyword evidence="3" id="KW-0808">Transferase</keyword>
<dbReference type="SMART" id="SM00220">
    <property type="entry name" value="S_TKc"/>
    <property type="match status" value="1"/>
</dbReference>
<organism evidence="3 4">
    <name type="scientific">Colletotrichum orbiculare (strain 104-T / ATCC 96160 / CBS 514.97 / LARS 414 / MAFF 240422)</name>
    <name type="common">Cucumber anthracnose fungus</name>
    <name type="synonym">Colletotrichum lagenarium</name>
    <dbReference type="NCBI Taxonomy" id="1213857"/>
    <lineage>
        <taxon>Eukaryota</taxon>
        <taxon>Fungi</taxon>
        <taxon>Dikarya</taxon>
        <taxon>Ascomycota</taxon>
        <taxon>Pezizomycotina</taxon>
        <taxon>Sordariomycetes</taxon>
        <taxon>Hypocreomycetidae</taxon>
        <taxon>Glomerellales</taxon>
        <taxon>Glomerellaceae</taxon>
        <taxon>Colletotrichum</taxon>
        <taxon>Colletotrichum orbiculare species complex</taxon>
    </lineage>
</organism>
<dbReference type="GO" id="GO:0004674">
    <property type="term" value="F:protein serine/threonine kinase activity"/>
    <property type="evidence" value="ECO:0007669"/>
    <property type="project" value="TreeGrafter"/>
</dbReference>
<evidence type="ECO:0000256" key="1">
    <source>
        <dbReference type="SAM" id="MobiDB-lite"/>
    </source>
</evidence>
<dbReference type="Proteomes" id="UP000014480">
    <property type="component" value="Unassembled WGS sequence"/>
</dbReference>
<keyword evidence="3" id="KW-0418">Kinase</keyword>
<name>A0A484FAV5_COLOR</name>
<evidence type="ECO:0000313" key="4">
    <source>
        <dbReference type="Proteomes" id="UP000014480"/>
    </source>
</evidence>
<dbReference type="Pfam" id="PF00069">
    <property type="entry name" value="Pkinase"/>
    <property type="match status" value="1"/>
</dbReference>